<dbReference type="EMBL" id="JAAKFY010000023">
    <property type="protein sequence ID" value="KAF3837109.1"/>
    <property type="molecule type" value="Genomic_DNA"/>
</dbReference>
<evidence type="ECO:0000313" key="2">
    <source>
        <dbReference type="Proteomes" id="UP000518266"/>
    </source>
</evidence>
<dbReference type="PANTHER" id="PTHR47130">
    <property type="entry name" value="SI:DKEY-19B23.11-RELATED"/>
    <property type="match status" value="1"/>
</dbReference>
<keyword evidence="2" id="KW-1185">Reference proteome</keyword>
<gene>
    <name evidence="1" type="ORF">F7725_004573</name>
</gene>
<name>A0A7J5XKJ8_DISMA</name>
<reference evidence="1 2" key="1">
    <citation type="submission" date="2020-03" db="EMBL/GenBank/DDBJ databases">
        <title>Dissostichus mawsoni Genome sequencing and assembly.</title>
        <authorList>
            <person name="Park H."/>
        </authorList>
    </citation>
    <scope>NUCLEOTIDE SEQUENCE [LARGE SCALE GENOMIC DNA]</scope>
    <source>
        <strain evidence="1">DM0001</strain>
        <tissue evidence="1">Muscle</tissue>
    </source>
</reference>
<dbReference type="PANTHER" id="PTHR47130:SF6">
    <property type="entry name" value="EGG ENVELOPE GLYCOPROTEIN-LIKE PRECURSOR"/>
    <property type="match status" value="1"/>
</dbReference>
<comment type="caution">
    <text evidence="1">The sequence shown here is derived from an EMBL/GenBank/DDBJ whole genome shotgun (WGS) entry which is preliminary data.</text>
</comment>
<sequence length="332" mass="37642">MAASRLTNFLVTAPPQFDAVCTESGISFKLDHRPFDYLWEITIDSDLLTSELADQHGYIMSNDSNSLLLEVPLFSHGYEYKNISLKGFFGTFEIIMRDLETSEVQGSTIKTCLFSTTELISRTCVFFILRSNQPERQILWPQRDRRQQGSVLFLYQQLWIRSKGTAAIFLSLTLATKGTSECRKLNLNSENVTYQNEIFYSKKFLRPGKVVSDNATERVTMQCTYPLSGLHRLFSVYRFESDAAGIGSLLIPHILQQNPTIQPTSALTTTLATTTLAATTLAATRRATVSYKPALHPPARYVKVTRFRYPANARFRYLANAMTKSESFNPYI</sequence>
<dbReference type="AlphaFoldDB" id="A0A7J5XKJ8"/>
<protein>
    <submittedName>
        <fullName evidence="1">Uncharacterized protein</fullName>
    </submittedName>
</protein>
<dbReference type="OrthoDB" id="8956357at2759"/>
<accession>A0A7J5XKJ8</accession>
<evidence type="ECO:0000313" key="1">
    <source>
        <dbReference type="EMBL" id="KAF3837109.1"/>
    </source>
</evidence>
<dbReference type="Proteomes" id="UP000518266">
    <property type="component" value="Unassembled WGS sequence"/>
</dbReference>
<organism evidence="1 2">
    <name type="scientific">Dissostichus mawsoni</name>
    <name type="common">Antarctic cod</name>
    <dbReference type="NCBI Taxonomy" id="36200"/>
    <lineage>
        <taxon>Eukaryota</taxon>
        <taxon>Metazoa</taxon>
        <taxon>Chordata</taxon>
        <taxon>Craniata</taxon>
        <taxon>Vertebrata</taxon>
        <taxon>Euteleostomi</taxon>
        <taxon>Actinopterygii</taxon>
        <taxon>Neopterygii</taxon>
        <taxon>Teleostei</taxon>
        <taxon>Neoteleostei</taxon>
        <taxon>Acanthomorphata</taxon>
        <taxon>Eupercaria</taxon>
        <taxon>Perciformes</taxon>
        <taxon>Notothenioidei</taxon>
        <taxon>Nototheniidae</taxon>
        <taxon>Dissostichus</taxon>
    </lineage>
</organism>
<proteinExistence type="predicted"/>